<dbReference type="PANTHER" id="PTHR42730">
    <property type="entry name" value="2-OXOGLUTARATE SYNTHASE SUBUNIT KORC"/>
    <property type="match status" value="1"/>
</dbReference>
<evidence type="ECO:0000313" key="3">
    <source>
        <dbReference type="EMBL" id="MFC4803918.1"/>
    </source>
</evidence>
<evidence type="ECO:0000313" key="4">
    <source>
        <dbReference type="Proteomes" id="UP001595916"/>
    </source>
</evidence>
<gene>
    <name evidence="3" type="ORF">ACFO4R_02375</name>
</gene>
<keyword evidence="4" id="KW-1185">Reference proteome</keyword>
<evidence type="ECO:0000256" key="1">
    <source>
        <dbReference type="ARBA" id="ARBA00023002"/>
    </source>
</evidence>
<comment type="caution">
    <text evidence="3">The sequence shown here is derived from an EMBL/GenBank/DDBJ whole genome shotgun (WGS) entry which is preliminary data.</text>
</comment>
<dbReference type="Proteomes" id="UP001595916">
    <property type="component" value="Unassembled WGS sequence"/>
</dbReference>
<dbReference type="InterPro" id="IPR052554">
    <property type="entry name" value="2-oxoglutarate_synth_KorC"/>
</dbReference>
<dbReference type="RefSeq" id="WP_379787400.1">
    <property type="nucleotide sequence ID" value="NZ_JBHSHL010000007.1"/>
</dbReference>
<reference evidence="4" key="1">
    <citation type="journal article" date="2019" name="Int. J. Syst. Evol. Microbiol.">
        <title>The Global Catalogue of Microorganisms (GCM) 10K type strain sequencing project: providing services to taxonomists for standard genome sequencing and annotation.</title>
        <authorList>
            <consortium name="The Broad Institute Genomics Platform"/>
            <consortium name="The Broad Institute Genome Sequencing Center for Infectious Disease"/>
            <person name="Wu L."/>
            <person name="Ma J."/>
        </authorList>
    </citation>
    <scope>NUCLEOTIDE SEQUENCE [LARGE SCALE GENOMIC DNA]</scope>
    <source>
        <strain evidence="4">CCUG 46385</strain>
    </source>
</reference>
<dbReference type="PANTHER" id="PTHR42730:SF1">
    <property type="entry name" value="2-OXOGLUTARATE SYNTHASE SUBUNIT KORC"/>
    <property type="match status" value="1"/>
</dbReference>
<proteinExistence type="predicted"/>
<dbReference type="Pfam" id="PF01558">
    <property type="entry name" value="POR"/>
    <property type="match status" value="1"/>
</dbReference>
<sequence length="182" mass="19770">MMEHKIIMAGFGGQGVMAIGQLTTYAGMVEDKFVSWLPSYGPEMRGGTANCAVIISDEPVSAPTVTQSTSAIIMNEPSLEKFEPEAKPGAKFIINSSLVFKKIEREDIEGFYIPANEIAAQIGNPKVANMVMLGAFLEATHVVSEETVLKVFTKVFGANKEKFIPMNKEAMEAGANYVKNQK</sequence>
<protein>
    <submittedName>
        <fullName evidence="3">2-oxoacid:acceptor oxidoreductase family protein</fullName>
    </submittedName>
</protein>
<dbReference type="Gene3D" id="3.40.920.10">
    <property type="entry name" value="Pyruvate-ferredoxin oxidoreductase, PFOR, domain III"/>
    <property type="match status" value="1"/>
</dbReference>
<name>A0ABV9QJ67_9FIRM</name>
<organism evidence="3 4">
    <name type="scientific">Filifactor villosus</name>
    <dbReference type="NCBI Taxonomy" id="29374"/>
    <lineage>
        <taxon>Bacteria</taxon>
        <taxon>Bacillati</taxon>
        <taxon>Bacillota</taxon>
        <taxon>Clostridia</taxon>
        <taxon>Peptostreptococcales</taxon>
        <taxon>Filifactoraceae</taxon>
        <taxon>Filifactor</taxon>
    </lineage>
</organism>
<keyword evidence="1" id="KW-0560">Oxidoreductase</keyword>
<dbReference type="InterPro" id="IPR002869">
    <property type="entry name" value="Pyrv_flavodox_OxRed_cen"/>
</dbReference>
<feature type="domain" description="Pyruvate/ketoisovalerate oxidoreductase catalytic" evidence="2">
    <location>
        <begin position="12"/>
        <end position="175"/>
    </location>
</feature>
<dbReference type="EMBL" id="JBHSHL010000007">
    <property type="protein sequence ID" value="MFC4803918.1"/>
    <property type="molecule type" value="Genomic_DNA"/>
</dbReference>
<dbReference type="InterPro" id="IPR019752">
    <property type="entry name" value="Pyrv/ketoisovalerate_OxRed_cat"/>
</dbReference>
<accession>A0ABV9QJ67</accession>
<dbReference type="SUPFAM" id="SSF53323">
    <property type="entry name" value="Pyruvate-ferredoxin oxidoreductase, PFOR, domain III"/>
    <property type="match status" value="1"/>
</dbReference>
<evidence type="ECO:0000259" key="2">
    <source>
        <dbReference type="Pfam" id="PF01558"/>
    </source>
</evidence>